<accession>A0A2S5CI41</accession>
<dbReference type="Gene3D" id="2.30.30.100">
    <property type="match status" value="1"/>
</dbReference>
<dbReference type="EMBL" id="PGFZ01000011">
    <property type="protein sequence ID" value="POZ50402.1"/>
    <property type="molecule type" value="Genomic_DNA"/>
</dbReference>
<proteinExistence type="predicted"/>
<name>A0A2S5CI41_9GAMM</name>
<feature type="region of interest" description="Disordered" evidence="2">
    <location>
        <begin position="26"/>
        <end position="45"/>
    </location>
</feature>
<dbReference type="Gene3D" id="2.130.10.130">
    <property type="entry name" value="Integrin alpha, N-terminal"/>
    <property type="match status" value="2"/>
</dbReference>
<dbReference type="PANTHER" id="PTHR44103:SF1">
    <property type="entry name" value="PROPROTEIN CONVERTASE P"/>
    <property type="match status" value="1"/>
</dbReference>
<evidence type="ECO:0000256" key="1">
    <source>
        <dbReference type="ARBA" id="ARBA00022729"/>
    </source>
</evidence>
<dbReference type="InterPro" id="IPR013517">
    <property type="entry name" value="FG-GAP"/>
</dbReference>
<feature type="compositionally biased region" description="Polar residues" evidence="2">
    <location>
        <begin position="26"/>
        <end position="37"/>
    </location>
</feature>
<protein>
    <submittedName>
        <fullName evidence="3">VCBS repeat-containing protein</fullName>
    </submittedName>
</protein>
<gene>
    <name evidence="3" type="ORF">AADEFJLK_03815</name>
</gene>
<dbReference type="RefSeq" id="WP_146054668.1">
    <property type="nucleotide sequence ID" value="NZ_PGFZ01000011.1"/>
</dbReference>
<dbReference type="InterPro" id="IPR028994">
    <property type="entry name" value="Integrin_alpha_N"/>
</dbReference>
<reference evidence="3 4" key="1">
    <citation type="submission" date="2017-11" db="EMBL/GenBank/DDBJ databases">
        <title>Draft Genome Sequence of Methylobacter psychrotolerans Sph1T, an Obligate Methanotroph from Low-Temperature Environments.</title>
        <authorList>
            <person name="Oshkin I.Y."/>
            <person name="Miroshnikov K."/>
            <person name="Belova S.E."/>
            <person name="Korzhenkov A."/>
            <person name="Toshchakov S.V."/>
            <person name="Dedysh S.N."/>
        </authorList>
    </citation>
    <scope>NUCLEOTIDE SEQUENCE [LARGE SCALE GENOMIC DNA]</scope>
    <source>
        <strain evidence="3 4">Sph1</strain>
    </source>
</reference>
<dbReference type="PANTHER" id="PTHR44103">
    <property type="entry name" value="PROPROTEIN CONVERTASE P"/>
    <property type="match status" value="1"/>
</dbReference>
<dbReference type="Pfam" id="PF13517">
    <property type="entry name" value="FG-GAP_3"/>
    <property type="match status" value="3"/>
</dbReference>
<keyword evidence="1" id="KW-0732">Signal</keyword>
<evidence type="ECO:0000256" key="2">
    <source>
        <dbReference type="SAM" id="MobiDB-lite"/>
    </source>
</evidence>
<sequence length="376" mass="39566">MLSNDSTRFRIACIFTSASLRENSGTIASGDYSTPVSQRGKLKTPVQPTVGDAPLSITASDLNNDGKTDLLTANLVDNTLSVLMGNGDGSFADKQDYPTTSFPDSALVGELNNDGKPDVAVLGAHLAISLGNGDGTFTDKTSYPISPYTNVLKMADLNNDSKTDLLAFAPNTKTLSIYLGYGNGYFMPKADLLIGTSLFGLGDINHDGKTDLVIPSGTALQVMLGKGDGQFELIQTALTLRFNSAAIELAQLNADAYTDVVLTDSLHKTVNIFLGQGDGNFVSKASYPTGNDSSGLQVADMDADGKADLLVGNRYDGNVTLLAGNGDGTFVNKASYAIFAYPSTLMVSDLNRDGKPDLVSPDSFFNNISILYNGAP</sequence>
<evidence type="ECO:0000313" key="3">
    <source>
        <dbReference type="EMBL" id="POZ50402.1"/>
    </source>
</evidence>
<organism evidence="3 4">
    <name type="scientific">Methylovulum psychrotolerans</name>
    <dbReference type="NCBI Taxonomy" id="1704499"/>
    <lineage>
        <taxon>Bacteria</taxon>
        <taxon>Pseudomonadati</taxon>
        <taxon>Pseudomonadota</taxon>
        <taxon>Gammaproteobacteria</taxon>
        <taxon>Methylococcales</taxon>
        <taxon>Methylococcaceae</taxon>
        <taxon>Methylovulum</taxon>
    </lineage>
</organism>
<dbReference type="SUPFAM" id="SSF69318">
    <property type="entry name" value="Integrin alpha N-terminal domain"/>
    <property type="match status" value="1"/>
</dbReference>
<dbReference type="Proteomes" id="UP000237423">
    <property type="component" value="Unassembled WGS sequence"/>
</dbReference>
<evidence type="ECO:0000313" key="4">
    <source>
        <dbReference type="Proteomes" id="UP000237423"/>
    </source>
</evidence>
<dbReference type="AlphaFoldDB" id="A0A2S5CI41"/>
<comment type="caution">
    <text evidence="3">The sequence shown here is derived from an EMBL/GenBank/DDBJ whole genome shotgun (WGS) entry which is preliminary data.</text>
</comment>